<dbReference type="GO" id="GO:0003735">
    <property type="term" value="F:structural constituent of ribosome"/>
    <property type="evidence" value="ECO:0007669"/>
    <property type="project" value="InterPro"/>
</dbReference>
<keyword evidence="2 4" id="KW-0689">Ribosomal protein</keyword>
<dbReference type="PANTHER" id="PTHR11545">
    <property type="entry name" value="RIBOSOMAL PROTEIN L13"/>
    <property type="match status" value="1"/>
</dbReference>
<dbReference type="InterPro" id="IPR036899">
    <property type="entry name" value="Ribosomal_uL13_sf"/>
</dbReference>
<keyword evidence="3 4" id="KW-0687">Ribonucleoprotein</keyword>
<evidence type="ECO:0000313" key="5">
    <source>
        <dbReference type="EMBL" id="OGZ54048.1"/>
    </source>
</evidence>
<dbReference type="CDD" id="cd00392">
    <property type="entry name" value="Ribosomal_L13"/>
    <property type="match status" value="1"/>
</dbReference>
<sequence>MDYHIDAKNKIMGRLASEIAQILQGKKSASYNPRISGGDKVFVKNYANVSFTGRKMKDKIYYKHTGYMGHLREKTLEQVHEKDPRRILREAVRRMLPKNFLNAKRLKNLIFIDGEK</sequence>
<dbReference type="GO" id="GO:0003729">
    <property type="term" value="F:mRNA binding"/>
    <property type="evidence" value="ECO:0007669"/>
    <property type="project" value="TreeGrafter"/>
</dbReference>
<dbReference type="SUPFAM" id="SSF52161">
    <property type="entry name" value="Ribosomal protein L13"/>
    <property type="match status" value="1"/>
</dbReference>
<evidence type="ECO:0000313" key="6">
    <source>
        <dbReference type="Proteomes" id="UP000179106"/>
    </source>
</evidence>
<dbReference type="InterPro" id="IPR005822">
    <property type="entry name" value="Ribosomal_uL13"/>
</dbReference>
<dbReference type="PIRSF" id="PIRSF002181">
    <property type="entry name" value="Ribosomal_L13"/>
    <property type="match status" value="1"/>
</dbReference>
<dbReference type="GO" id="GO:0017148">
    <property type="term" value="P:negative regulation of translation"/>
    <property type="evidence" value="ECO:0007669"/>
    <property type="project" value="TreeGrafter"/>
</dbReference>
<dbReference type="GO" id="GO:1990904">
    <property type="term" value="C:ribonucleoprotein complex"/>
    <property type="evidence" value="ECO:0007669"/>
    <property type="project" value="UniProtKB-KW"/>
</dbReference>
<evidence type="ECO:0000256" key="3">
    <source>
        <dbReference type="ARBA" id="ARBA00023274"/>
    </source>
</evidence>
<dbReference type="GO" id="GO:0006412">
    <property type="term" value="P:translation"/>
    <property type="evidence" value="ECO:0007669"/>
    <property type="project" value="UniProtKB-UniRule"/>
</dbReference>
<protein>
    <recommendedName>
        <fullName evidence="4">Large ribosomal subunit protein uL13</fullName>
    </recommendedName>
</protein>
<dbReference type="Gene3D" id="3.90.1180.10">
    <property type="entry name" value="Ribosomal protein L13"/>
    <property type="match status" value="1"/>
</dbReference>
<dbReference type="GO" id="GO:0005840">
    <property type="term" value="C:ribosome"/>
    <property type="evidence" value="ECO:0007669"/>
    <property type="project" value="UniProtKB-KW"/>
</dbReference>
<dbReference type="EMBL" id="MHNW01000011">
    <property type="protein sequence ID" value="OGZ54048.1"/>
    <property type="molecule type" value="Genomic_DNA"/>
</dbReference>
<dbReference type="PANTHER" id="PTHR11545:SF2">
    <property type="entry name" value="LARGE RIBOSOMAL SUBUNIT PROTEIN UL13M"/>
    <property type="match status" value="1"/>
</dbReference>
<comment type="function">
    <text evidence="4">This protein is one of the early assembly proteins of the 50S ribosomal subunit, although it is not seen to bind rRNA by itself. It is important during the early stages of 50S assembly.</text>
</comment>
<evidence type="ECO:0000256" key="1">
    <source>
        <dbReference type="ARBA" id="ARBA00006227"/>
    </source>
</evidence>
<evidence type="ECO:0000256" key="2">
    <source>
        <dbReference type="ARBA" id="ARBA00022980"/>
    </source>
</evidence>
<accession>A0A1G2GWA1</accession>
<gene>
    <name evidence="4" type="primary">rplM</name>
    <name evidence="5" type="ORF">A3B25_00020</name>
</gene>
<dbReference type="HAMAP" id="MF_01366">
    <property type="entry name" value="Ribosomal_uL13"/>
    <property type="match status" value="1"/>
</dbReference>
<dbReference type="AlphaFoldDB" id="A0A1G2GWA1"/>
<organism evidence="5 6">
    <name type="scientific">Candidatus Ryanbacteria bacterium RIFCSPLOWO2_01_FULL_48_26</name>
    <dbReference type="NCBI Taxonomy" id="1802126"/>
    <lineage>
        <taxon>Bacteria</taxon>
        <taxon>Candidatus Ryaniibacteriota</taxon>
    </lineage>
</organism>
<comment type="caution">
    <text evidence="5">The sequence shown here is derived from an EMBL/GenBank/DDBJ whole genome shotgun (WGS) entry which is preliminary data.</text>
</comment>
<dbReference type="STRING" id="1802126.A3B25_00020"/>
<dbReference type="Pfam" id="PF00572">
    <property type="entry name" value="Ribosomal_L13"/>
    <property type="match status" value="1"/>
</dbReference>
<evidence type="ECO:0000256" key="4">
    <source>
        <dbReference type="HAMAP-Rule" id="MF_01366"/>
    </source>
</evidence>
<proteinExistence type="inferred from homology"/>
<dbReference type="InterPro" id="IPR005823">
    <property type="entry name" value="Ribosomal_uL13_bac-type"/>
</dbReference>
<dbReference type="NCBIfam" id="TIGR01066">
    <property type="entry name" value="rplM_bact"/>
    <property type="match status" value="1"/>
</dbReference>
<comment type="similarity">
    <text evidence="1 4">Belongs to the universal ribosomal protein uL13 family.</text>
</comment>
<dbReference type="Proteomes" id="UP000179106">
    <property type="component" value="Unassembled WGS sequence"/>
</dbReference>
<comment type="subunit">
    <text evidence="4">Part of the 50S ribosomal subunit.</text>
</comment>
<reference evidence="5 6" key="1">
    <citation type="journal article" date="2016" name="Nat. Commun.">
        <title>Thousands of microbial genomes shed light on interconnected biogeochemical processes in an aquifer system.</title>
        <authorList>
            <person name="Anantharaman K."/>
            <person name="Brown C.T."/>
            <person name="Hug L.A."/>
            <person name="Sharon I."/>
            <person name="Castelle C.J."/>
            <person name="Probst A.J."/>
            <person name="Thomas B.C."/>
            <person name="Singh A."/>
            <person name="Wilkins M.J."/>
            <person name="Karaoz U."/>
            <person name="Brodie E.L."/>
            <person name="Williams K.H."/>
            <person name="Hubbard S.S."/>
            <person name="Banfield J.F."/>
        </authorList>
    </citation>
    <scope>NUCLEOTIDE SEQUENCE [LARGE SCALE GENOMIC DNA]</scope>
</reference>
<name>A0A1G2GWA1_9BACT</name>